<dbReference type="OrthoDB" id="9761519at2"/>
<dbReference type="GO" id="GO:0016787">
    <property type="term" value="F:hydrolase activity"/>
    <property type="evidence" value="ECO:0007669"/>
    <property type="project" value="UniProtKB-KW"/>
</dbReference>
<dbReference type="InterPro" id="IPR017853">
    <property type="entry name" value="GH"/>
</dbReference>
<evidence type="ECO:0000313" key="2">
    <source>
        <dbReference type="Proteomes" id="UP000461768"/>
    </source>
</evidence>
<keyword evidence="1" id="KW-0378">Hydrolase</keyword>
<sequence>MNWETLQNQYISKTNESIAPFLWIKGESHQRIEEELQKIKESNINAVCVESRPHPDFLGEGWWRDMDFIIYSAKKCNMKVWLLDDAHFPTGYANGLIAQKYPERRKKYINYNMVDVWGKSAEVTLNLSHMLKPLRGWSQRVTSDITLQEKNNRLVSVVAYPLIEEDKVDETKGIDLTSQCNENTLTYCFPQGDWRVFVTYECIANKANGGNPDYINIIDAESVKTLIEAVYEPHYQHYKEEFGTTFMGFFSDEPGYGNTSGYEKDERIGHKDMPLPWCSELEKLLDEEYEKEWKMYLPFLWSSTYQNTKTVLFRKVYMELITKLYEKNFSRQLGKWCEERNVEYIGHVIEDSGMHSRLGCGCGHYFRAMAGQHMAGIDTIGCQIIMGGANYKRSNISRSDGEFFHYCLAKLGASSAALDPIKKGRTMCELYGAYGWELGIRDMKWILDFLLINGINFLVPHAFSMSDYPDVDCPPHFYGRGNNPLFPYFGKLMNYARQMCGLLSEGKPVIQVGILYHAESEWMGEYMSIEKVAKVLTQNQIEFLFVSMDMLEQDASAREDGFIINQLEFSYLIVPYCEFVTDKLIDFAEKVGREKVIFVEDYPLKVLSNNTIIAHEFDENYVKSSLSNLAITLRDLDAYEIKMDGNCLDLKYYHYKKRDTDIFFFHNESSHKTISKKVSIRGQKTYFVCDVLNQKTYLLDSFQDGDFTTFMLDLPVYGSLLLISGRKDEPIETYLPQQQRYESLSKELDISQDWNLTYGRAIEYPQLTKKTRMDALVPFSRIEPDFSGVIRYEKVIPIKGFSKGYLFIEHAHEAVKIIINDECIANQLTPPFLIPLKNVIENKTNKLVIEVSTTLEREQSKFSDLFLAKMFEPQNPTGMFGNVIIKYEE</sequence>
<dbReference type="Proteomes" id="UP000461768">
    <property type="component" value="Unassembled WGS sequence"/>
</dbReference>
<dbReference type="PANTHER" id="PTHR36848:SF2">
    <property type="entry name" value="SECRETED PROTEIN"/>
    <property type="match status" value="1"/>
</dbReference>
<protein>
    <submittedName>
        <fullName evidence="1">Glycoside hydrolase family 2</fullName>
    </submittedName>
</protein>
<gene>
    <name evidence="1" type="ORF">F7O84_12970</name>
</gene>
<dbReference type="SUPFAM" id="SSF51445">
    <property type="entry name" value="(Trans)glycosidases"/>
    <property type="match status" value="1"/>
</dbReference>
<keyword evidence="2" id="KW-1185">Reference proteome</keyword>
<dbReference type="RefSeq" id="WP_151145901.1">
    <property type="nucleotide sequence ID" value="NZ_WAGX01000005.1"/>
</dbReference>
<dbReference type="AlphaFoldDB" id="A0A7V7QKR4"/>
<name>A0A7V7QKR4_9FIRM</name>
<organism evidence="1 2">
    <name type="scientific">Candidatus Galacturonatibacter soehngenii</name>
    <dbReference type="NCBI Taxonomy" id="2307010"/>
    <lineage>
        <taxon>Bacteria</taxon>
        <taxon>Bacillati</taxon>
        <taxon>Bacillota</taxon>
        <taxon>Clostridia</taxon>
        <taxon>Lachnospirales</taxon>
        <taxon>Lachnospiraceae</taxon>
        <taxon>Candidatus Galacturonatibacter</taxon>
    </lineage>
</organism>
<reference evidence="1 2" key="1">
    <citation type="submission" date="2019-09" db="EMBL/GenBank/DDBJ databases">
        <authorList>
            <person name="Valk L.C."/>
        </authorList>
    </citation>
    <scope>NUCLEOTIDE SEQUENCE [LARGE SCALE GENOMIC DNA]</scope>
    <source>
        <strain evidence="1">GalUA</strain>
    </source>
</reference>
<accession>A0A7V7QKR4</accession>
<proteinExistence type="predicted"/>
<dbReference type="EMBL" id="WAGX01000005">
    <property type="protein sequence ID" value="KAB1438449.1"/>
    <property type="molecule type" value="Genomic_DNA"/>
</dbReference>
<comment type="caution">
    <text evidence="1">The sequence shown here is derived from an EMBL/GenBank/DDBJ whole genome shotgun (WGS) entry which is preliminary data.</text>
</comment>
<dbReference type="InterPro" id="IPR053161">
    <property type="entry name" value="Ulvan_degrading_GH"/>
</dbReference>
<evidence type="ECO:0000313" key="1">
    <source>
        <dbReference type="EMBL" id="KAB1438449.1"/>
    </source>
</evidence>
<reference evidence="1 2" key="2">
    <citation type="submission" date="2020-02" db="EMBL/GenBank/DDBJ databases">
        <title>Candidatus Galacturonibacter soehngenii shows hetero-acetogenic catabolism of galacturonic acid but lacks a canonical carbon monoxide dehydrogenase/acetyl-CoA synthase complex.</title>
        <authorList>
            <person name="Diender M."/>
            <person name="Stouten G.R."/>
            <person name="Petersen J.F."/>
            <person name="Nielsen P.H."/>
            <person name="Dueholm M.S."/>
            <person name="Pronk J.T."/>
            <person name="Van Loosdrecht M.C.M."/>
        </authorList>
    </citation>
    <scope>NUCLEOTIDE SEQUENCE [LARGE SCALE GENOMIC DNA]</scope>
    <source>
        <strain evidence="1">GalUA</strain>
    </source>
</reference>
<dbReference type="PANTHER" id="PTHR36848">
    <property type="entry name" value="DNA-BINDING PROTEIN (PUTATIVE SECRETED PROTEIN)-RELATED"/>
    <property type="match status" value="1"/>
</dbReference>